<reference evidence="2" key="1">
    <citation type="journal article" date="2022" name="Mol. Ecol. Resour.">
        <title>The genomes of chicory, endive, great burdock and yacon provide insights into Asteraceae palaeo-polyploidization history and plant inulin production.</title>
        <authorList>
            <person name="Fan W."/>
            <person name="Wang S."/>
            <person name="Wang H."/>
            <person name="Wang A."/>
            <person name="Jiang F."/>
            <person name="Liu H."/>
            <person name="Zhao H."/>
            <person name="Xu D."/>
            <person name="Zhang Y."/>
        </authorList>
    </citation>
    <scope>NUCLEOTIDE SEQUENCE [LARGE SCALE GENOMIC DNA]</scope>
    <source>
        <strain evidence="2">cv. Yunnan</strain>
    </source>
</reference>
<evidence type="ECO:0000313" key="1">
    <source>
        <dbReference type="EMBL" id="KAI3810017.1"/>
    </source>
</evidence>
<keyword evidence="2" id="KW-1185">Reference proteome</keyword>
<name>A0ACB9IQB7_9ASTR</name>
<accession>A0ACB9IQB7</accession>
<comment type="caution">
    <text evidence="1">The sequence shown here is derived from an EMBL/GenBank/DDBJ whole genome shotgun (WGS) entry which is preliminary data.</text>
</comment>
<proteinExistence type="predicted"/>
<protein>
    <submittedName>
        <fullName evidence="1">Uncharacterized protein</fullName>
    </submittedName>
</protein>
<organism evidence="1 2">
    <name type="scientific">Smallanthus sonchifolius</name>
    <dbReference type="NCBI Taxonomy" id="185202"/>
    <lineage>
        <taxon>Eukaryota</taxon>
        <taxon>Viridiplantae</taxon>
        <taxon>Streptophyta</taxon>
        <taxon>Embryophyta</taxon>
        <taxon>Tracheophyta</taxon>
        <taxon>Spermatophyta</taxon>
        <taxon>Magnoliopsida</taxon>
        <taxon>eudicotyledons</taxon>
        <taxon>Gunneridae</taxon>
        <taxon>Pentapetalae</taxon>
        <taxon>asterids</taxon>
        <taxon>campanulids</taxon>
        <taxon>Asterales</taxon>
        <taxon>Asteraceae</taxon>
        <taxon>Asteroideae</taxon>
        <taxon>Heliantheae alliance</taxon>
        <taxon>Millerieae</taxon>
        <taxon>Smallanthus</taxon>
    </lineage>
</organism>
<dbReference type="EMBL" id="CM042024">
    <property type="protein sequence ID" value="KAI3810017.1"/>
    <property type="molecule type" value="Genomic_DNA"/>
</dbReference>
<dbReference type="Proteomes" id="UP001056120">
    <property type="component" value="Linkage Group LG07"/>
</dbReference>
<sequence>MDSPLLTPLPPTTTCLLPWTRSTLLNRMLRRSSRISSTTPKPSARSSTMTAPGGILMITEISAPILLRLDVGLGMFLCRCWEQLGRFAMLCEEWLGSYLQEERILKHINNTSLSKIDDFAISTME</sequence>
<gene>
    <name evidence="1" type="ORF">L1987_19623</name>
</gene>
<reference evidence="1 2" key="2">
    <citation type="journal article" date="2022" name="Mol. Ecol. Resour.">
        <title>The genomes of chicory, endive, great burdock and yacon provide insights into Asteraceae paleo-polyploidization history and plant inulin production.</title>
        <authorList>
            <person name="Fan W."/>
            <person name="Wang S."/>
            <person name="Wang H."/>
            <person name="Wang A."/>
            <person name="Jiang F."/>
            <person name="Liu H."/>
            <person name="Zhao H."/>
            <person name="Xu D."/>
            <person name="Zhang Y."/>
        </authorList>
    </citation>
    <scope>NUCLEOTIDE SEQUENCE [LARGE SCALE GENOMIC DNA]</scope>
    <source>
        <strain evidence="2">cv. Yunnan</strain>
        <tissue evidence="1">Leaves</tissue>
    </source>
</reference>
<evidence type="ECO:0000313" key="2">
    <source>
        <dbReference type="Proteomes" id="UP001056120"/>
    </source>
</evidence>